<comment type="subcellular location">
    <subcellularLocation>
        <location evidence="1">Cell outer membrane</location>
        <topology evidence="1">Multi-pass membrane protein</topology>
    </subcellularLocation>
</comment>
<dbReference type="InterPro" id="IPR023614">
    <property type="entry name" value="Porin_dom_sf"/>
</dbReference>
<dbReference type="CDD" id="cd00342">
    <property type="entry name" value="gram_neg_porins"/>
    <property type="match status" value="1"/>
</dbReference>
<dbReference type="GO" id="GO:0015288">
    <property type="term" value="F:porin activity"/>
    <property type="evidence" value="ECO:0007669"/>
    <property type="project" value="InterPro"/>
</dbReference>
<dbReference type="RefSeq" id="WP_265674129.1">
    <property type="nucleotide sequence ID" value="NZ_JAKRRY010000006.1"/>
</dbReference>
<reference evidence="7" key="1">
    <citation type="submission" date="2022-02" db="EMBL/GenBank/DDBJ databases">
        <title>Vibrio sp. nov, a new bacterium isolated from seawater.</title>
        <authorList>
            <person name="Yuan Y."/>
        </authorList>
    </citation>
    <scope>NUCLEOTIDE SEQUENCE</scope>
    <source>
        <strain evidence="7">ZSDZ65</strain>
    </source>
</reference>
<dbReference type="InterPro" id="IPR050298">
    <property type="entry name" value="Gram-neg_bact_OMP"/>
</dbReference>
<dbReference type="InterPro" id="IPR001897">
    <property type="entry name" value="Porin_gammaproteobac"/>
</dbReference>
<feature type="domain" description="Porin" evidence="6">
    <location>
        <begin position="7"/>
        <end position="319"/>
    </location>
</feature>
<evidence type="ECO:0000256" key="5">
    <source>
        <dbReference type="SAM" id="SignalP"/>
    </source>
</evidence>
<organism evidence="7 8">
    <name type="scientific">Vibrio qingdaonensis</name>
    <dbReference type="NCBI Taxonomy" id="2829491"/>
    <lineage>
        <taxon>Bacteria</taxon>
        <taxon>Pseudomonadati</taxon>
        <taxon>Pseudomonadota</taxon>
        <taxon>Gammaproteobacteria</taxon>
        <taxon>Vibrionales</taxon>
        <taxon>Vibrionaceae</taxon>
        <taxon>Vibrio</taxon>
    </lineage>
</organism>
<evidence type="ECO:0000256" key="3">
    <source>
        <dbReference type="ARBA" id="ARBA00022729"/>
    </source>
</evidence>
<dbReference type="SUPFAM" id="SSF56935">
    <property type="entry name" value="Porins"/>
    <property type="match status" value="1"/>
</dbReference>
<dbReference type="Proteomes" id="UP001155587">
    <property type="component" value="Unassembled WGS sequence"/>
</dbReference>
<dbReference type="Gene3D" id="2.40.160.10">
    <property type="entry name" value="Porin"/>
    <property type="match status" value="1"/>
</dbReference>
<dbReference type="InterPro" id="IPR033900">
    <property type="entry name" value="Gram_neg_porin_domain"/>
</dbReference>
<evidence type="ECO:0000256" key="1">
    <source>
        <dbReference type="ARBA" id="ARBA00004571"/>
    </source>
</evidence>
<dbReference type="PANTHER" id="PTHR34501">
    <property type="entry name" value="PROTEIN YDDL-RELATED"/>
    <property type="match status" value="1"/>
</dbReference>
<protein>
    <submittedName>
        <fullName evidence="7">Porin</fullName>
    </submittedName>
</protein>
<keyword evidence="3 5" id="KW-0732">Signal</keyword>
<dbReference type="GO" id="GO:0009279">
    <property type="term" value="C:cell outer membrane"/>
    <property type="evidence" value="ECO:0007669"/>
    <property type="project" value="UniProtKB-SubCell"/>
</dbReference>
<keyword evidence="8" id="KW-1185">Reference proteome</keyword>
<dbReference type="PRINTS" id="PR00183">
    <property type="entry name" value="ECOLIPORIN"/>
</dbReference>
<proteinExistence type="inferred from homology"/>
<feature type="chain" id="PRO_5040969975" evidence="5">
    <location>
        <begin position="22"/>
        <end position="348"/>
    </location>
</feature>
<evidence type="ECO:0000259" key="6">
    <source>
        <dbReference type="Pfam" id="PF13609"/>
    </source>
</evidence>
<dbReference type="PANTHER" id="PTHR34501:SF2">
    <property type="entry name" value="OUTER MEMBRANE PORIN F-RELATED"/>
    <property type="match status" value="1"/>
</dbReference>
<accession>A0A9X3CLQ0</accession>
<dbReference type="GO" id="GO:0034220">
    <property type="term" value="P:monoatomic ion transmembrane transport"/>
    <property type="evidence" value="ECO:0007669"/>
    <property type="project" value="InterPro"/>
</dbReference>
<dbReference type="AlphaFoldDB" id="A0A9X3CLQ0"/>
<evidence type="ECO:0000256" key="2">
    <source>
        <dbReference type="ARBA" id="ARBA00007539"/>
    </source>
</evidence>
<comment type="similarity">
    <text evidence="2">Belongs to the Gram-negative porin family.</text>
</comment>
<evidence type="ECO:0000313" key="8">
    <source>
        <dbReference type="Proteomes" id="UP001155587"/>
    </source>
</evidence>
<evidence type="ECO:0000256" key="4">
    <source>
        <dbReference type="ARBA" id="ARBA00023136"/>
    </source>
</evidence>
<gene>
    <name evidence="7" type="ORF">MD535_06795</name>
</gene>
<comment type="caution">
    <text evidence="7">The sequence shown here is derived from an EMBL/GenBank/DDBJ whole genome shotgun (WGS) entry which is preliminary data.</text>
</comment>
<feature type="signal peptide" evidence="5">
    <location>
        <begin position="1"/>
        <end position="21"/>
    </location>
</feature>
<sequence>MKMAAIAAAITTTLVSGSALAAEVYNSDGTSLGVGGRVEFRGDFLGRSSGSKLDGTMDNQSRVRINIDAKTKINDDLSGLGFYEAEQSANSSGDNDKGTNGITFKQRYLFAGLETNGNTVTFGRQDTAGVQISQMSDKTTYTGAQKEFISSGNEQINNTIAYSGYFMDALSVKASYIAGDGKNTDGYGISGIYTLPFGLGVGLGYSGNGLGETGGGVDKGDGNQVIAGLNYTFGGLYVAGTYTQGSGADTNKDKDFTGYEFAAIYSFENGFDVLGAYQKGELDDGTTKVDKSNFYELTGRYRFNSSIHTYLSYKMNNLKAGEFNDSTTGAASTYDAENSMRLGVRYDF</sequence>
<dbReference type="EMBL" id="JAKRRY010000006">
    <property type="protein sequence ID" value="MCW8345717.1"/>
    <property type="molecule type" value="Genomic_DNA"/>
</dbReference>
<name>A0A9X3CLQ0_9VIBR</name>
<evidence type="ECO:0000313" key="7">
    <source>
        <dbReference type="EMBL" id="MCW8345717.1"/>
    </source>
</evidence>
<dbReference type="Pfam" id="PF13609">
    <property type="entry name" value="Porin_4"/>
    <property type="match status" value="1"/>
</dbReference>
<keyword evidence="4" id="KW-0472">Membrane</keyword>